<evidence type="ECO:0000313" key="1">
    <source>
        <dbReference type="EMBL" id="CDX61823.1"/>
    </source>
</evidence>
<evidence type="ECO:0000313" key="2">
    <source>
        <dbReference type="Proteomes" id="UP000046122"/>
    </source>
</evidence>
<dbReference type="Proteomes" id="UP000046122">
    <property type="component" value="Unassembled WGS sequence"/>
</dbReference>
<gene>
    <name evidence="1" type="ORF">MPL3365_70117</name>
</gene>
<dbReference type="AlphaFoldDB" id="A0A090GGX0"/>
<sequence>MMWTSGLNGDCLGTVEPQEMIQIQVATGPRLPRQQEWRGLLPSGSKSNLPRLRIGTAHRCGPANRPPLTFPTGTDQGRCRNCLPSPILSWTGG</sequence>
<dbReference type="EMBL" id="CCNE01000065">
    <property type="protein sequence ID" value="CDX61823.1"/>
    <property type="molecule type" value="Genomic_DNA"/>
</dbReference>
<proteinExistence type="predicted"/>
<organism evidence="1 2">
    <name type="scientific">Mesorhizobium plurifarium</name>
    <dbReference type="NCBI Taxonomy" id="69974"/>
    <lineage>
        <taxon>Bacteria</taxon>
        <taxon>Pseudomonadati</taxon>
        <taxon>Pseudomonadota</taxon>
        <taxon>Alphaproteobacteria</taxon>
        <taxon>Hyphomicrobiales</taxon>
        <taxon>Phyllobacteriaceae</taxon>
        <taxon>Mesorhizobium</taxon>
    </lineage>
</organism>
<reference evidence="1 2" key="1">
    <citation type="submission" date="2014-08" db="EMBL/GenBank/DDBJ databases">
        <authorList>
            <person name="Moulin Lionel"/>
        </authorList>
    </citation>
    <scope>NUCLEOTIDE SEQUENCE [LARGE SCALE GENOMIC DNA]</scope>
</reference>
<protein>
    <submittedName>
        <fullName evidence="1">Uncharacterized protein</fullName>
    </submittedName>
</protein>
<name>A0A090GGX0_MESPL</name>
<accession>A0A090GGX0</accession>